<reference evidence="2" key="1">
    <citation type="submission" date="2018-10" db="EMBL/GenBank/DDBJ databases">
        <title>Iterative Subtractive Binning of Freshwater Chronoseries Metagenomes Recovers Nearly Complete Genomes from over Four Hundred Novel Species.</title>
        <authorList>
            <person name="Rodriguez-R L.M."/>
            <person name="Tsementzi D."/>
            <person name="Luo C."/>
            <person name="Konstantinidis K.T."/>
        </authorList>
    </citation>
    <scope>NUCLEOTIDE SEQUENCE</scope>
    <source>
        <strain evidence="2">WB5_2A_028</strain>
    </source>
</reference>
<sequence>MESSGQSEFSNSPKKVYSLTFWQNFLLTLAGACGLISMVADGPRWITYPSLIIVIVLLLSIIRNSKKK</sequence>
<evidence type="ECO:0000313" key="3">
    <source>
        <dbReference type="Proteomes" id="UP000740727"/>
    </source>
</evidence>
<protein>
    <submittedName>
        <fullName evidence="2">Uncharacterized protein</fullName>
    </submittedName>
</protein>
<name>A0A965GF70_9PROT</name>
<dbReference type="Proteomes" id="UP000740727">
    <property type="component" value="Unassembled WGS sequence"/>
</dbReference>
<evidence type="ECO:0000256" key="1">
    <source>
        <dbReference type="SAM" id="Phobius"/>
    </source>
</evidence>
<keyword evidence="1" id="KW-0472">Membrane</keyword>
<organism evidence="2 3">
    <name type="scientific">Candidatus Fonsibacter lacus</name>
    <dbReference type="NCBI Taxonomy" id="2576439"/>
    <lineage>
        <taxon>Bacteria</taxon>
        <taxon>Pseudomonadati</taxon>
        <taxon>Pseudomonadota</taxon>
        <taxon>Alphaproteobacteria</taxon>
        <taxon>Candidatus Pelagibacterales</taxon>
        <taxon>Candidatus Pelagibacterales incertae sedis</taxon>
        <taxon>Candidatus Fonsibacter</taxon>
    </lineage>
</organism>
<dbReference type="AlphaFoldDB" id="A0A965GF70"/>
<keyword evidence="1" id="KW-0812">Transmembrane</keyword>
<proteinExistence type="predicted"/>
<accession>A0A965GF70</accession>
<feature type="transmembrane region" description="Helical" evidence="1">
    <location>
        <begin position="45"/>
        <end position="62"/>
    </location>
</feature>
<comment type="caution">
    <text evidence="2">The sequence shown here is derived from an EMBL/GenBank/DDBJ whole genome shotgun (WGS) entry which is preliminary data.</text>
</comment>
<dbReference type="EMBL" id="RFXN01000168">
    <property type="protein sequence ID" value="NBR94507.1"/>
    <property type="molecule type" value="Genomic_DNA"/>
</dbReference>
<evidence type="ECO:0000313" key="2">
    <source>
        <dbReference type="EMBL" id="NBR94507.1"/>
    </source>
</evidence>
<keyword evidence="1" id="KW-1133">Transmembrane helix</keyword>
<feature type="transmembrane region" description="Helical" evidence="1">
    <location>
        <begin position="21"/>
        <end position="39"/>
    </location>
</feature>
<gene>
    <name evidence="2" type="ORF">EBT44_06765</name>
</gene>